<organism evidence="1 2">
    <name type="scientific">Gigaspora margarita</name>
    <dbReference type="NCBI Taxonomy" id="4874"/>
    <lineage>
        <taxon>Eukaryota</taxon>
        <taxon>Fungi</taxon>
        <taxon>Fungi incertae sedis</taxon>
        <taxon>Mucoromycota</taxon>
        <taxon>Glomeromycotina</taxon>
        <taxon>Glomeromycetes</taxon>
        <taxon>Diversisporales</taxon>
        <taxon>Gigasporaceae</taxon>
        <taxon>Gigaspora</taxon>
    </lineage>
</organism>
<gene>
    <name evidence="1" type="ORF">GMARGA_LOCUS2094</name>
</gene>
<evidence type="ECO:0000313" key="1">
    <source>
        <dbReference type="EMBL" id="CAG8498779.1"/>
    </source>
</evidence>
<sequence length="234" mass="27285">MNIQTSRQTKNSPYSLVFGQTPLRYFSLLKEVKERRINYEDELPDKWFEPSEPQDDFDRQEIVESLLGAATLDVEEQQLLEHINEEADEVVDREINEMVDIDKEVDEVVDVDREVDEVVDMDREMDEMVDKRVNEVVDEMVNNRLCEVADEEMDETANKEIDGMMDKMADEMASEIMTDKVVDIRVNEKENTSTNLTKNKIFDRSLSGDEIRPIKRHKPSTLATNTNINIQVYT</sequence>
<keyword evidence="2" id="KW-1185">Reference proteome</keyword>
<dbReference type="EMBL" id="CAJVQB010000624">
    <property type="protein sequence ID" value="CAG8498779.1"/>
    <property type="molecule type" value="Genomic_DNA"/>
</dbReference>
<reference evidence="1 2" key="1">
    <citation type="submission" date="2021-06" db="EMBL/GenBank/DDBJ databases">
        <authorList>
            <person name="Kallberg Y."/>
            <person name="Tangrot J."/>
            <person name="Rosling A."/>
        </authorList>
    </citation>
    <scope>NUCLEOTIDE SEQUENCE [LARGE SCALE GENOMIC DNA]</scope>
    <source>
        <strain evidence="1 2">120-4 pot B 10/14</strain>
    </source>
</reference>
<comment type="caution">
    <text evidence="1">The sequence shown here is derived from an EMBL/GenBank/DDBJ whole genome shotgun (WGS) entry which is preliminary data.</text>
</comment>
<accession>A0ABM8W183</accession>
<protein>
    <submittedName>
        <fullName evidence="1">19526_t:CDS:1</fullName>
    </submittedName>
</protein>
<proteinExistence type="predicted"/>
<name>A0ABM8W183_GIGMA</name>
<evidence type="ECO:0000313" key="2">
    <source>
        <dbReference type="Proteomes" id="UP000789901"/>
    </source>
</evidence>
<dbReference type="Proteomes" id="UP000789901">
    <property type="component" value="Unassembled WGS sequence"/>
</dbReference>